<dbReference type="SMART" id="SM00671">
    <property type="entry name" value="SEL1"/>
    <property type="match status" value="13"/>
</dbReference>
<dbReference type="PANTHER" id="PTHR45011">
    <property type="entry name" value="DAP3-BINDING CELL DEATH ENHANCER 1"/>
    <property type="match status" value="1"/>
</dbReference>
<accession>A0A2Z6SMN6</accession>
<reference evidence="3" key="2">
    <citation type="submission" date="2019-10" db="EMBL/GenBank/DDBJ databases">
        <title>Conservation and host-specific expression of non-tandemly repeated heterogenous ribosome RNA gene in arbuscular mycorrhizal fungi.</title>
        <authorList>
            <person name="Maeda T."/>
            <person name="Kobayashi Y."/>
            <person name="Nakagawa T."/>
            <person name="Ezawa T."/>
            <person name="Yamaguchi K."/>
            <person name="Bino T."/>
            <person name="Nishimoto Y."/>
            <person name="Shigenobu S."/>
            <person name="Kawaguchi M."/>
        </authorList>
    </citation>
    <scope>NUCLEOTIDE SEQUENCE</scope>
    <source>
        <strain evidence="3">HR1</strain>
    </source>
</reference>
<dbReference type="Proteomes" id="UP000615446">
    <property type="component" value="Unassembled WGS sequence"/>
</dbReference>
<dbReference type="Proteomes" id="UP000247702">
    <property type="component" value="Unassembled WGS sequence"/>
</dbReference>
<dbReference type="STRING" id="94130.A0A2Z6SMN6"/>
<dbReference type="Pfam" id="PF07714">
    <property type="entry name" value="PK_Tyr_Ser-Thr"/>
    <property type="match status" value="1"/>
</dbReference>
<dbReference type="OrthoDB" id="1668230at2759"/>
<dbReference type="InterPro" id="IPR001245">
    <property type="entry name" value="Ser-Thr/Tyr_kinase_cat_dom"/>
</dbReference>
<reference evidence="2 4" key="1">
    <citation type="submission" date="2017-11" db="EMBL/GenBank/DDBJ databases">
        <title>The genome of Rhizophagus clarus HR1 reveals common genetic basis of auxotrophy among arbuscular mycorrhizal fungi.</title>
        <authorList>
            <person name="Kobayashi Y."/>
        </authorList>
    </citation>
    <scope>NUCLEOTIDE SEQUENCE [LARGE SCALE GENOMIC DNA]</scope>
    <source>
        <strain evidence="2 4">HR1</strain>
    </source>
</reference>
<keyword evidence="4" id="KW-1185">Reference proteome</keyword>
<dbReference type="Gene3D" id="1.10.510.10">
    <property type="entry name" value="Transferase(Phosphotransferase) domain 1"/>
    <property type="match status" value="1"/>
</dbReference>
<evidence type="ECO:0000313" key="3">
    <source>
        <dbReference type="EMBL" id="GES81545.1"/>
    </source>
</evidence>
<name>A0A2Z6SMN6_9GLOM</name>
<comment type="caution">
    <text evidence="2">The sequence shown here is derived from an EMBL/GenBank/DDBJ whole genome shotgun (WGS) entry which is preliminary data.</text>
</comment>
<dbReference type="PANTHER" id="PTHR45011:SF1">
    <property type="entry name" value="DAP3-BINDING CELL DEATH ENHANCER 1"/>
    <property type="match status" value="1"/>
</dbReference>
<dbReference type="InterPro" id="IPR000719">
    <property type="entry name" value="Prot_kinase_dom"/>
</dbReference>
<keyword evidence="3" id="KW-0418">Kinase</keyword>
<dbReference type="EMBL" id="BLAL01000058">
    <property type="protein sequence ID" value="GES81545.1"/>
    <property type="molecule type" value="Genomic_DNA"/>
</dbReference>
<dbReference type="InterPro" id="IPR011009">
    <property type="entry name" value="Kinase-like_dom_sf"/>
</dbReference>
<dbReference type="PROSITE" id="PS50011">
    <property type="entry name" value="PROTEIN_KINASE_DOM"/>
    <property type="match status" value="1"/>
</dbReference>
<sequence>MSTTEKQTNYLEYVDWIKKAVENNYITYFDHNEFTNRKEIENGVSSVGKIFKANWNDNDTPLVVKTSYKLDVKKIINELKMQKEVDFHVNVLRIYGISKVDNQYSLVLEYADGGSLYSYLKENFTKLEWDDKYRFALQLASAIKCIHNKGIIHCDLHAHNVLIHKGDIKVADFGLSKKKIEASYYSNNIFDIIPYIDPKYLNNVCNIKHGSRLYTINFKCDIYSIGILFWQLSSGHRPFYDDESMQYDANLAMDIMAGRREEIIKGTPVEYSNLYTACWADDPDERPSIQKVVMCLKSIINQEISEETYSIKLIEKESSNEDFDNMINNDFDLVIEDDFSNSIEDDNFGLNTGDFIQDNLILDINELTNNVEKIINILIDHLIKLQDELSYSFVEVKKIIYQNIQYINQPLLNWLVKNQTSPKYIFFRGFLYFNEIIVKKNEDKAFELFSKASEDNFSIAQLYLGKLSKDPKEAFYWYQRSAENGNKLAQFYLGKCYENGRGIEKDNSEALECFEKAAKKGNKLAQLSLGHYYEKGIGTQKNDEKAFYWYEKSAIQECSNAQLCLGLLYRRKKKNLKKAFYWIEKAAIYGNKAAQFHLGIYYYYGRGVKKDYGKSFEWYEKSARQEYNNAIYALGYLYLKGIGTEKNLEEAFYLIEKAAKKGNKFAQHHLGQIYQNDKGTKKSIKKAIEWYEKSAQQGYNAAQCNLGHLYEYDQDLEKAFYWYEKAAKNGNKFAQLNLGYCYENGRGTQKEIKKAIKWYEKSAKQEYSNAQCSLGYLYEKGEEIEQDLGKAIYWYKKAAENGYEAAHYYLGKCYQNGIGVEEDRIKAFDHYKMSAEKGYLKGKYILGYCYENGIGTDIDKEKAVNLYKIAAENGNKDAKKRLKLI</sequence>
<evidence type="ECO:0000259" key="1">
    <source>
        <dbReference type="PROSITE" id="PS50011"/>
    </source>
</evidence>
<proteinExistence type="predicted"/>
<dbReference type="GO" id="GO:0004672">
    <property type="term" value="F:protein kinase activity"/>
    <property type="evidence" value="ECO:0007669"/>
    <property type="project" value="InterPro"/>
</dbReference>
<keyword evidence="3" id="KW-0808">Transferase</keyword>
<dbReference type="AlphaFoldDB" id="A0A2Z6SMN6"/>
<dbReference type="Gene3D" id="1.25.40.10">
    <property type="entry name" value="Tetratricopeptide repeat domain"/>
    <property type="match status" value="2"/>
</dbReference>
<dbReference type="InterPro" id="IPR006597">
    <property type="entry name" value="Sel1-like"/>
</dbReference>
<gene>
    <name evidence="3" type="ORF">RCL2_000878700</name>
    <name evidence="2" type="ORF">RclHR1_08190003</name>
</gene>
<dbReference type="SUPFAM" id="SSF81901">
    <property type="entry name" value="HCP-like"/>
    <property type="match status" value="4"/>
</dbReference>
<dbReference type="Pfam" id="PF08238">
    <property type="entry name" value="Sel1"/>
    <property type="match status" value="13"/>
</dbReference>
<dbReference type="InterPro" id="IPR011990">
    <property type="entry name" value="TPR-like_helical_dom_sf"/>
</dbReference>
<feature type="domain" description="Protein kinase" evidence="1">
    <location>
        <begin position="36"/>
        <end position="300"/>
    </location>
</feature>
<dbReference type="InterPro" id="IPR052748">
    <property type="entry name" value="ISR_Activator"/>
</dbReference>
<dbReference type="EMBL" id="BEXD01004225">
    <property type="protein sequence ID" value="GBC08527.1"/>
    <property type="molecule type" value="Genomic_DNA"/>
</dbReference>
<dbReference type="GO" id="GO:0005524">
    <property type="term" value="F:ATP binding"/>
    <property type="evidence" value="ECO:0007669"/>
    <property type="project" value="InterPro"/>
</dbReference>
<evidence type="ECO:0000313" key="2">
    <source>
        <dbReference type="EMBL" id="GBC08527.1"/>
    </source>
</evidence>
<protein>
    <submittedName>
        <fullName evidence="3">Kinase-like domain-containing protein</fullName>
    </submittedName>
</protein>
<dbReference type="SUPFAM" id="SSF56112">
    <property type="entry name" value="Protein kinase-like (PK-like)"/>
    <property type="match status" value="1"/>
</dbReference>
<dbReference type="PRINTS" id="PR00109">
    <property type="entry name" value="TYRKINASE"/>
</dbReference>
<evidence type="ECO:0000313" key="4">
    <source>
        <dbReference type="Proteomes" id="UP000247702"/>
    </source>
</evidence>
<organism evidence="2 4">
    <name type="scientific">Rhizophagus clarus</name>
    <dbReference type="NCBI Taxonomy" id="94130"/>
    <lineage>
        <taxon>Eukaryota</taxon>
        <taxon>Fungi</taxon>
        <taxon>Fungi incertae sedis</taxon>
        <taxon>Mucoromycota</taxon>
        <taxon>Glomeromycotina</taxon>
        <taxon>Glomeromycetes</taxon>
        <taxon>Glomerales</taxon>
        <taxon>Glomeraceae</taxon>
        <taxon>Rhizophagus</taxon>
    </lineage>
</organism>